<dbReference type="VEuPathDB" id="FungiDB:FOC1_g10015107"/>
<evidence type="ECO:0000313" key="3">
    <source>
        <dbReference type="Proteomes" id="UP000016928"/>
    </source>
</evidence>
<feature type="domain" description="BTB" evidence="1">
    <location>
        <begin position="56"/>
        <end position="123"/>
    </location>
</feature>
<dbReference type="CDD" id="cd18186">
    <property type="entry name" value="BTB_POZ_ZBTB_KLHL-like"/>
    <property type="match status" value="1"/>
</dbReference>
<dbReference type="SUPFAM" id="SSF54695">
    <property type="entry name" value="POZ domain"/>
    <property type="match status" value="1"/>
</dbReference>
<gene>
    <name evidence="2" type="ORF">FOC1_g10015107</name>
</gene>
<dbReference type="Gene3D" id="3.30.710.10">
    <property type="entry name" value="Potassium Channel Kv1.1, Chain A"/>
    <property type="match status" value="1"/>
</dbReference>
<dbReference type="OrthoDB" id="6359816at2759"/>
<dbReference type="SMART" id="SM00225">
    <property type="entry name" value="BTB"/>
    <property type="match status" value="1"/>
</dbReference>
<dbReference type="Pfam" id="PF00651">
    <property type="entry name" value="BTB"/>
    <property type="match status" value="1"/>
</dbReference>
<sequence>MSFRYKNKKLDKVKAGTTAPQPIISADTPPPLAMAPRGVEGFLSSLKEYYNTDALSDVTVTCDGQVFKAHRIILSAHSKCFAKALSGNWKESSDGNIDIKDFDPGVVDAMLRFIYSFEYDNTQGTPPMIFAACMYQIADKYDIAALKTESKNKFELAIANGWATDDFPVAANLVYVSTPSEDRGLRDIVVETARKNIDQLVGKDDFCELTRETPDFAADLIPFLCGKGSESGSVQRYICQSCRQLIQGEFSAQIQYCPYCSYRIPKSHKYQSRFGGMDSP</sequence>
<dbReference type="PROSITE" id="PS50097">
    <property type="entry name" value="BTB"/>
    <property type="match status" value="1"/>
</dbReference>
<reference evidence="3" key="2">
    <citation type="journal article" date="2014" name="PLoS ONE">
        <title>Genome and Transcriptome Analysis of the Fungal Pathogen Fusarium oxysporum f. sp. cubense Causing Banana Vascular Wilt Disease.</title>
        <authorList>
            <person name="Guo L."/>
            <person name="Han L."/>
            <person name="Yang L."/>
            <person name="Zeng H."/>
            <person name="Fan D."/>
            <person name="Zhu Y."/>
            <person name="Feng Y."/>
            <person name="Wang G."/>
            <person name="Peng C."/>
            <person name="Jiang X."/>
            <person name="Zhou D."/>
            <person name="Ni P."/>
            <person name="Liang C."/>
            <person name="Liu L."/>
            <person name="Wang J."/>
            <person name="Mao C."/>
            <person name="Fang X."/>
            <person name="Peng M."/>
            <person name="Huang J."/>
        </authorList>
    </citation>
    <scope>NUCLEOTIDE SEQUENCE [LARGE SCALE GENOMIC DNA]</scope>
    <source>
        <strain evidence="3">race 1</strain>
    </source>
</reference>
<organism evidence="2 3">
    <name type="scientific">Fusarium oxysporum f. sp. cubense (strain race 1)</name>
    <name type="common">Panama disease fungus</name>
    <dbReference type="NCBI Taxonomy" id="1229664"/>
    <lineage>
        <taxon>Eukaryota</taxon>
        <taxon>Fungi</taxon>
        <taxon>Dikarya</taxon>
        <taxon>Ascomycota</taxon>
        <taxon>Pezizomycotina</taxon>
        <taxon>Sordariomycetes</taxon>
        <taxon>Hypocreomycetidae</taxon>
        <taxon>Hypocreales</taxon>
        <taxon>Nectriaceae</taxon>
        <taxon>Fusarium</taxon>
        <taxon>Fusarium oxysporum species complex</taxon>
    </lineage>
</organism>
<dbReference type="EMBL" id="KB731260">
    <property type="protein sequence ID" value="ENH62146.1"/>
    <property type="molecule type" value="Genomic_DNA"/>
</dbReference>
<name>N4U042_FUSC1</name>
<evidence type="ECO:0000259" key="1">
    <source>
        <dbReference type="PROSITE" id="PS50097"/>
    </source>
</evidence>
<protein>
    <submittedName>
        <fullName evidence="2">Protein roadkill</fullName>
    </submittedName>
</protein>
<dbReference type="HOGENOM" id="CLU_057752_1_0_1"/>
<dbReference type="PANTHER" id="PTHR47843:SF5">
    <property type="entry name" value="BTB_POZ DOMAIN PROTEIN"/>
    <property type="match status" value="1"/>
</dbReference>
<accession>N4U042</accession>
<evidence type="ECO:0000313" key="2">
    <source>
        <dbReference type="EMBL" id="ENH62146.1"/>
    </source>
</evidence>
<proteinExistence type="predicted"/>
<reference evidence="3" key="1">
    <citation type="submission" date="2012-09" db="EMBL/GenBank/DDBJ databases">
        <title>Genome sequencing and comparative transcriptomics of race 1 and race 4 of banana pathogen: Fusarium oxysporum f. sp. cubense.</title>
        <authorList>
            <person name="Fang X."/>
            <person name="Huang J."/>
        </authorList>
    </citation>
    <scope>NUCLEOTIDE SEQUENCE [LARGE SCALE GENOMIC DNA]</scope>
    <source>
        <strain evidence="3">race 1</strain>
    </source>
</reference>
<dbReference type="PANTHER" id="PTHR47843">
    <property type="entry name" value="BTB DOMAIN-CONTAINING PROTEIN-RELATED"/>
    <property type="match status" value="1"/>
</dbReference>
<dbReference type="InterPro" id="IPR000210">
    <property type="entry name" value="BTB/POZ_dom"/>
</dbReference>
<dbReference type="InterPro" id="IPR011333">
    <property type="entry name" value="SKP1/BTB/POZ_sf"/>
</dbReference>
<dbReference type="OMA" id="FIYSFEY"/>
<dbReference type="Proteomes" id="UP000016928">
    <property type="component" value="Unassembled WGS sequence"/>
</dbReference>
<dbReference type="STRING" id="1229664.N4U042"/>
<dbReference type="AlphaFoldDB" id="N4U042"/>